<name>A0A9J6FD79_HAELO</name>
<proteinExistence type="predicted"/>
<organism evidence="1 2">
    <name type="scientific">Haemaphysalis longicornis</name>
    <name type="common">Bush tick</name>
    <dbReference type="NCBI Taxonomy" id="44386"/>
    <lineage>
        <taxon>Eukaryota</taxon>
        <taxon>Metazoa</taxon>
        <taxon>Ecdysozoa</taxon>
        <taxon>Arthropoda</taxon>
        <taxon>Chelicerata</taxon>
        <taxon>Arachnida</taxon>
        <taxon>Acari</taxon>
        <taxon>Parasitiformes</taxon>
        <taxon>Ixodida</taxon>
        <taxon>Ixodoidea</taxon>
        <taxon>Ixodidae</taxon>
        <taxon>Haemaphysalinae</taxon>
        <taxon>Haemaphysalis</taxon>
    </lineage>
</organism>
<gene>
    <name evidence="1" type="ORF">HPB48_020238</name>
</gene>
<dbReference type="PANTHER" id="PTHR46601">
    <property type="entry name" value="ULP_PROTEASE DOMAIN-CONTAINING PROTEIN"/>
    <property type="match status" value="1"/>
</dbReference>
<keyword evidence="2" id="KW-1185">Reference proteome</keyword>
<sequence length="318" mass="36391">MYLINKSRNLREKHGVWYQPVPYTRQRVSQDCISTACEYFTKDELECSRQSPNKKDVISVVRHGEKTLVTKRFMTRSIREAFRIYKERNPDSSIGLTKFYSLRPRWVKCSPQQEVCVCVYSANYELYVAAVENASNSKIDASGLIAAFLCTPASDHCFLGECDKCPKGESLTLETLNISEEEDIVVATWESGDLVKKTLDPSAFLRGLRLSLATWIVHNHIRKTQEAAIHNEKKCEQRGSLVFHFDFAENWTVILPDEVQSYHWHKTQVSIFTCVVTTRKNSHSFVVGSGDVCHDSAHACLALEKIRLWVDDNLPLYS</sequence>
<dbReference type="OrthoDB" id="6508243at2759"/>
<comment type="caution">
    <text evidence="1">The sequence shown here is derived from an EMBL/GenBank/DDBJ whole genome shotgun (WGS) entry which is preliminary data.</text>
</comment>
<dbReference type="EMBL" id="JABSTR010000001">
    <property type="protein sequence ID" value="KAH9360759.1"/>
    <property type="molecule type" value="Genomic_DNA"/>
</dbReference>
<accession>A0A9J6FD79</accession>
<dbReference type="OMA" id="TSECYID"/>
<protein>
    <submittedName>
        <fullName evidence="1">Uncharacterized protein</fullName>
    </submittedName>
</protein>
<dbReference type="AlphaFoldDB" id="A0A9J6FD79"/>
<dbReference type="Proteomes" id="UP000821853">
    <property type="component" value="Chromosome 1"/>
</dbReference>
<evidence type="ECO:0000313" key="2">
    <source>
        <dbReference type="Proteomes" id="UP000821853"/>
    </source>
</evidence>
<reference evidence="1 2" key="1">
    <citation type="journal article" date="2020" name="Cell">
        <title>Large-Scale Comparative Analyses of Tick Genomes Elucidate Their Genetic Diversity and Vector Capacities.</title>
        <authorList>
            <consortium name="Tick Genome and Microbiome Consortium (TIGMIC)"/>
            <person name="Jia N."/>
            <person name="Wang J."/>
            <person name="Shi W."/>
            <person name="Du L."/>
            <person name="Sun Y."/>
            <person name="Zhan W."/>
            <person name="Jiang J.F."/>
            <person name="Wang Q."/>
            <person name="Zhang B."/>
            <person name="Ji P."/>
            <person name="Bell-Sakyi L."/>
            <person name="Cui X.M."/>
            <person name="Yuan T.T."/>
            <person name="Jiang B.G."/>
            <person name="Yang W.F."/>
            <person name="Lam T.T."/>
            <person name="Chang Q.C."/>
            <person name="Ding S.J."/>
            <person name="Wang X.J."/>
            <person name="Zhu J.G."/>
            <person name="Ruan X.D."/>
            <person name="Zhao L."/>
            <person name="Wei J.T."/>
            <person name="Ye R.Z."/>
            <person name="Que T.C."/>
            <person name="Du C.H."/>
            <person name="Zhou Y.H."/>
            <person name="Cheng J.X."/>
            <person name="Dai P.F."/>
            <person name="Guo W.B."/>
            <person name="Han X.H."/>
            <person name="Huang E.J."/>
            <person name="Li L.F."/>
            <person name="Wei W."/>
            <person name="Gao Y.C."/>
            <person name="Liu J.Z."/>
            <person name="Shao H.Z."/>
            <person name="Wang X."/>
            <person name="Wang C.C."/>
            <person name="Yang T.C."/>
            <person name="Huo Q.B."/>
            <person name="Li W."/>
            <person name="Chen H.Y."/>
            <person name="Chen S.E."/>
            <person name="Zhou L.G."/>
            <person name="Ni X.B."/>
            <person name="Tian J.H."/>
            <person name="Sheng Y."/>
            <person name="Liu T."/>
            <person name="Pan Y.S."/>
            <person name="Xia L.Y."/>
            <person name="Li J."/>
            <person name="Zhao F."/>
            <person name="Cao W.C."/>
        </authorList>
    </citation>
    <scope>NUCLEOTIDE SEQUENCE [LARGE SCALE GENOMIC DNA]</scope>
    <source>
        <strain evidence="1">HaeL-2018</strain>
    </source>
</reference>
<dbReference type="VEuPathDB" id="VectorBase:HLOH_048023"/>
<evidence type="ECO:0000313" key="1">
    <source>
        <dbReference type="EMBL" id="KAH9360759.1"/>
    </source>
</evidence>
<dbReference type="PANTHER" id="PTHR46601:SF1">
    <property type="entry name" value="ADF-H DOMAIN-CONTAINING PROTEIN"/>
    <property type="match status" value="1"/>
</dbReference>